<reference evidence="1 2" key="1">
    <citation type="journal article" date="2021" name="Elife">
        <title>Chloroplast acquisition without the gene transfer in kleptoplastic sea slugs, Plakobranchus ocellatus.</title>
        <authorList>
            <person name="Maeda T."/>
            <person name="Takahashi S."/>
            <person name="Yoshida T."/>
            <person name="Shimamura S."/>
            <person name="Takaki Y."/>
            <person name="Nagai Y."/>
            <person name="Toyoda A."/>
            <person name="Suzuki Y."/>
            <person name="Arimoto A."/>
            <person name="Ishii H."/>
            <person name="Satoh N."/>
            <person name="Nishiyama T."/>
            <person name="Hasebe M."/>
            <person name="Maruyama T."/>
            <person name="Minagawa J."/>
            <person name="Obokata J."/>
            <person name="Shigenobu S."/>
        </authorList>
    </citation>
    <scope>NUCLEOTIDE SEQUENCE [LARGE SCALE GENOMIC DNA]</scope>
</reference>
<dbReference type="EMBL" id="BMAT01004581">
    <property type="protein sequence ID" value="GFR76183.1"/>
    <property type="molecule type" value="Genomic_DNA"/>
</dbReference>
<evidence type="ECO:0000313" key="1">
    <source>
        <dbReference type="EMBL" id="GFR76183.1"/>
    </source>
</evidence>
<name>A0AAV4FS58_9GAST</name>
<gene>
    <name evidence="1" type="ORF">ElyMa_002206100</name>
</gene>
<proteinExistence type="predicted"/>
<sequence>MQWLLSLFTLLLLLPLVIMLVLVVIGVGARRRSHFTPGPTSSKSPVRLSITVQGTRGLSAKSQLTGARRCTLLVHNDRKTDSLALGSVHCTVTIN</sequence>
<dbReference type="Proteomes" id="UP000762676">
    <property type="component" value="Unassembled WGS sequence"/>
</dbReference>
<evidence type="ECO:0000313" key="2">
    <source>
        <dbReference type="Proteomes" id="UP000762676"/>
    </source>
</evidence>
<protein>
    <recommendedName>
        <fullName evidence="3">Secreted protein</fullName>
    </recommendedName>
</protein>
<comment type="caution">
    <text evidence="1">The sequence shown here is derived from an EMBL/GenBank/DDBJ whole genome shotgun (WGS) entry which is preliminary data.</text>
</comment>
<accession>A0AAV4FS58</accession>
<organism evidence="1 2">
    <name type="scientific">Elysia marginata</name>
    <dbReference type="NCBI Taxonomy" id="1093978"/>
    <lineage>
        <taxon>Eukaryota</taxon>
        <taxon>Metazoa</taxon>
        <taxon>Spiralia</taxon>
        <taxon>Lophotrochozoa</taxon>
        <taxon>Mollusca</taxon>
        <taxon>Gastropoda</taxon>
        <taxon>Heterobranchia</taxon>
        <taxon>Euthyneura</taxon>
        <taxon>Panpulmonata</taxon>
        <taxon>Sacoglossa</taxon>
        <taxon>Placobranchoidea</taxon>
        <taxon>Plakobranchidae</taxon>
        <taxon>Elysia</taxon>
    </lineage>
</organism>
<keyword evidence="2" id="KW-1185">Reference proteome</keyword>
<dbReference type="AlphaFoldDB" id="A0AAV4FS58"/>
<evidence type="ECO:0008006" key="3">
    <source>
        <dbReference type="Google" id="ProtNLM"/>
    </source>
</evidence>